<keyword evidence="3" id="KW-1003">Cell membrane</keyword>
<dbReference type="EMBL" id="MEWR01000023">
    <property type="protein sequence ID" value="OGC81569.1"/>
    <property type="molecule type" value="Genomic_DNA"/>
</dbReference>
<dbReference type="STRING" id="1817814.A2V81_04800"/>
<evidence type="ECO:0000256" key="1">
    <source>
        <dbReference type="ARBA" id="ARBA00004651"/>
    </source>
</evidence>
<proteinExistence type="inferred from homology"/>
<dbReference type="SUPFAM" id="SSF52540">
    <property type="entry name" value="P-loop containing nucleoside triphosphate hydrolases"/>
    <property type="match status" value="1"/>
</dbReference>
<comment type="caution">
    <text evidence="8">The sequence shown here is derived from an EMBL/GenBank/DDBJ whole genome shotgun (WGS) entry which is preliminary data.</text>
</comment>
<accession>A0A1F4XIX4</accession>
<evidence type="ECO:0000256" key="3">
    <source>
        <dbReference type="ARBA" id="ARBA00022475"/>
    </source>
</evidence>
<protein>
    <recommendedName>
        <fullName evidence="7">DUF8128 domain-containing protein</fullName>
    </recommendedName>
</protein>
<dbReference type="PANTHER" id="PTHR37937">
    <property type="entry name" value="CONJUGATIVE TRANSFER: DNA TRANSPORT"/>
    <property type="match status" value="1"/>
</dbReference>
<comment type="subcellular location">
    <subcellularLocation>
        <location evidence="1">Cell membrane</location>
        <topology evidence="1">Multi-pass membrane protein</topology>
    </subcellularLocation>
</comment>
<organism evidence="8 9">
    <name type="scientific">Candidatus Abawacabacteria bacterium RBG_16_42_10</name>
    <dbReference type="NCBI Taxonomy" id="1817814"/>
    <lineage>
        <taxon>Bacteria</taxon>
        <taxon>Candidatus Abawacaibacteriota</taxon>
    </lineage>
</organism>
<comment type="similarity">
    <text evidence="2">Belongs to the VirD4/TraG family.</text>
</comment>
<evidence type="ECO:0000256" key="6">
    <source>
        <dbReference type="ARBA" id="ARBA00023136"/>
    </source>
</evidence>
<reference evidence="8 9" key="1">
    <citation type="journal article" date="2016" name="Nat. Commun.">
        <title>Thousands of microbial genomes shed light on interconnected biogeochemical processes in an aquifer system.</title>
        <authorList>
            <person name="Anantharaman K."/>
            <person name="Brown C.T."/>
            <person name="Hug L.A."/>
            <person name="Sharon I."/>
            <person name="Castelle C.J."/>
            <person name="Probst A.J."/>
            <person name="Thomas B.C."/>
            <person name="Singh A."/>
            <person name="Wilkins M.J."/>
            <person name="Karaoz U."/>
            <person name="Brodie E.L."/>
            <person name="Williams K.H."/>
            <person name="Hubbard S.S."/>
            <person name="Banfield J.F."/>
        </authorList>
    </citation>
    <scope>NUCLEOTIDE SEQUENCE [LARGE SCALE GENOMIC DNA]</scope>
</reference>
<feature type="domain" description="DUF8128" evidence="7">
    <location>
        <begin position="66"/>
        <end position="362"/>
    </location>
</feature>
<dbReference type="InterPro" id="IPR027417">
    <property type="entry name" value="P-loop_NTPase"/>
</dbReference>
<dbReference type="Proteomes" id="UP000177614">
    <property type="component" value="Unassembled WGS sequence"/>
</dbReference>
<keyword evidence="5" id="KW-1133">Transmembrane helix</keyword>
<evidence type="ECO:0000313" key="9">
    <source>
        <dbReference type="Proteomes" id="UP000177614"/>
    </source>
</evidence>
<evidence type="ECO:0000259" key="7">
    <source>
        <dbReference type="Pfam" id="PF26449"/>
    </source>
</evidence>
<evidence type="ECO:0000313" key="8">
    <source>
        <dbReference type="EMBL" id="OGC81569.1"/>
    </source>
</evidence>
<dbReference type="InterPro" id="IPR003688">
    <property type="entry name" value="TraG/VirD4"/>
</dbReference>
<keyword evidence="4" id="KW-0812">Transmembrane</keyword>
<evidence type="ECO:0000256" key="4">
    <source>
        <dbReference type="ARBA" id="ARBA00022692"/>
    </source>
</evidence>
<gene>
    <name evidence="8" type="ORF">A2V81_04800</name>
</gene>
<name>A0A1F4XIX4_9BACT</name>
<dbReference type="Pfam" id="PF26449">
    <property type="entry name" value="DUF8128"/>
    <property type="match status" value="1"/>
</dbReference>
<dbReference type="InterPro" id="IPR058441">
    <property type="entry name" value="DUF8128"/>
</dbReference>
<sequence>MNNLYLQILLSLLGLFVVWKLFKWYLSKRRANKNKERAAKLQYYLVTIPKADPNNKPGDFKEISAIMEQVLTAINKTKKGGFFATWNDENYFGFELSAKNFSNNPDGCQIEFFIIALPEYLGLIQKQITSFYTDANIEIVERKDQSIFWQGNESYASTLTVDKSWIFPLRTFKNLSADPMNSVINPLGQLEVDEGSAVQLLLMPADQKWTNKSLKSVGRIRDGKKLEGNKFLMALGEFMGALFKKEKEGGDKHTPTDVEQEQMKMINEKARKVGFKFVLRVVASAKTTEIAQSHVETLISSFGQFSDPALNEIVVFDKLDSEKTLKGYKSLTLGSSDKLPILNTEEISSIFHFPNSHINNNPFIHWQNFRIAAAPAVLPKEGVLLGYNVYRGNSRDVRMNFKDRFRHFYIIGQTGMGKSVLQKALIKQDMKAGHGLCVVDPHGELVDDCMEWIPPERMQDVIVFDPSDSKNPLGINLLEAKTVEEKDFIALDAMNMMIGLFGPEIFGPRIQDYFRNGCLTLMDDEEEGGALTDIVRLFTDEKWQQYKVSKVKNPIVKSFWTKQMAATGAREKEEMIPFLAAKFGAFVTNTTMRNIVGQTRSSFDFSEAMNSKKLIFVKLAKGLIGEINANLLGMIFVNKIQVAAMRRASIPSDGRQPFFLYVDEFQNFVTDAFESILSEARKYKLGLIIAHQYIAQLVKENNEKVKNAVFGNVGTMLNFKIGAQDAEYMEKEMGPVFSANDLINLRGFNACIKMSVDNIISPPFSLNTVKDFDKGNKEITKVAVEASRLKYGRDVRFVGPEILSRLGDISNLG</sequence>
<dbReference type="AlphaFoldDB" id="A0A1F4XIX4"/>
<keyword evidence="6" id="KW-0472">Membrane</keyword>
<dbReference type="PANTHER" id="PTHR37937:SF1">
    <property type="entry name" value="CONJUGATIVE TRANSFER: DNA TRANSPORT"/>
    <property type="match status" value="1"/>
</dbReference>
<evidence type="ECO:0000256" key="2">
    <source>
        <dbReference type="ARBA" id="ARBA00008806"/>
    </source>
</evidence>
<dbReference type="Pfam" id="PF02534">
    <property type="entry name" value="T4SS-DNA_transf"/>
    <property type="match status" value="1"/>
</dbReference>
<dbReference type="Gene3D" id="3.40.50.300">
    <property type="entry name" value="P-loop containing nucleotide triphosphate hydrolases"/>
    <property type="match status" value="2"/>
</dbReference>
<dbReference type="CDD" id="cd01127">
    <property type="entry name" value="TrwB_TraG_TraD_VirD4"/>
    <property type="match status" value="1"/>
</dbReference>
<dbReference type="GO" id="GO:0005886">
    <property type="term" value="C:plasma membrane"/>
    <property type="evidence" value="ECO:0007669"/>
    <property type="project" value="UniProtKB-SubCell"/>
</dbReference>
<evidence type="ECO:0000256" key="5">
    <source>
        <dbReference type="ARBA" id="ARBA00022989"/>
    </source>
</evidence>
<dbReference type="InterPro" id="IPR051539">
    <property type="entry name" value="T4SS-coupling_protein"/>
</dbReference>